<dbReference type="Proteomes" id="UP000483820">
    <property type="component" value="Chromosome III"/>
</dbReference>
<evidence type="ECO:0000313" key="3">
    <source>
        <dbReference type="Proteomes" id="UP000483820"/>
    </source>
</evidence>
<evidence type="ECO:0000259" key="1">
    <source>
        <dbReference type="PROSITE" id="PS50181"/>
    </source>
</evidence>
<dbReference type="AlphaFoldDB" id="A0A6A5H162"/>
<reference evidence="2 3" key="1">
    <citation type="submission" date="2019-12" db="EMBL/GenBank/DDBJ databases">
        <title>Chromosome-level assembly of the Caenorhabditis remanei genome.</title>
        <authorList>
            <person name="Teterina A.A."/>
            <person name="Willis J.H."/>
            <person name="Phillips P.C."/>
        </authorList>
    </citation>
    <scope>NUCLEOTIDE SEQUENCE [LARGE SCALE GENOMIC DNA]</scope>
    <source>
        <strain evidence="2 3">PX506</strain>
        <tissue evidence="2">Whole organism</tissue>
    </source>
</reference>
<dbReference type="EMBL" id="WUAV01000003">
    <property type="protein sequence ID" value="KAF1760373.1"/>
    <property type="molecule type" value="Genomic_DNA"/>
</dbReference>
<sequence length="343" mass="40178">MSTPFPLLNLPSTSLLNVIQFMEFSDFVILSFLSKRAKQSVELNSIKCDYICFNIKDSVIICMAIDKKRIKWVFEDRKRNKRSKKPVPLPDNVTLEIEKEGKWSKRWSMKKLSVRKWITHFKTLFQLTEFTICLCSNCHVFDMEDVRNTFPEVKTLHIWSDSVPDIDFLVRSFPTRNLDLEGCFEMLRHRRQVLIQNFDELVIFPGSIRPTPIDLDDLLLINGKRIIVHDTKLTEKDLNRFIKLWIKGSNPRMEELILRILLREEELDIENILKGISCHQMNVKKPITFKATSGRPVSFSGVIDYVVRFDGTKASIELSFDEDSNSDTLEMRVWHSHCFQSAQ</sequence>
<accession>A0A6A5H162</accession>
<protein>
    <recommendedName>
        <fullName evidence="1">F-box domain-containing protein</fullName>
    </recommendedName>
</protein>
<dbReference type="CTD" id="78774691"/>
<dbReference type="InterPro" id="IPR053222">
    <property type="entry name" value="Zygotic_Embryogenesis-Asso"/>
</dbReference>
<dbReference type="Pfam" id="PF00646">
    <property type="entry name" value="F-box"/>
    <property type="match status" value="1"/>
</dbReference>
<gene>
    <name evidence="2" type="ORF">GCK72_008622</name>
</gene>
<dbReference type="KEGG" id="crq:GCK72_008622"/>
<dbReference type="PANTHER" id="PTHR22899">
    <property type="entry name" value="CYCLIN-RELATED F-BOX FAMILY"/>
    <property type="match status" value="1"/>
</dbReference>
<dbReference type="PROSITE" id="PS50181">
    <property type="entry name" value="FBOX"/>
    <property type="match status" value="1"/>
</dbReference>
<name>A0A6A5H162_CAERE</name>
<organism evidence="2 3">
    <name type="scientific">Caenorhabditis remanei</name>
    <name type="common">Caenorhabditis vulgaris</name>
    <dbReference type="NCBI Taxonomy" id="31234"/>
    <lineage>
        <taxon>Eukaryota</taxon>
        <taxon>Metazoa</taxon>
        <taxon>Ecdysozoa</taxon>
        <taxon>Nematoda</taxon>
        <taxon>Chromadorea</taxon>
        <taxon>Rhabditida</taxon>
        <taxon>Rhabditina</taxon>
        <taxon>Rhabditomorpha</taxon>
        <taxon>Rhabditoidea</taxon>
        <taxon>Rhabditidae</taxon>
        <taxon>Peloderinae</taxon>
        <taxon>Caenorhabditis</taxon>
    </lineage>
</organism>
<evidence type="ECO:0000313" key="2">
    <source>
        <dbReference type="EMBL" id="KAF1760373.1"/>
    </source>
</evidence>
<dbReference type="InterPro" id="IPR012885">
    <property type="entry name" value="F-box_Sdz-33"/>
</dbReference>
<dbReference type="GeneID" id="78774691"/>
<dbReference type="Pfam" id="PF07735">
    <property type="entry name" value="FBA_2"/>
    <property type="match status" value="1"/>
</dbReference>
<dbReference type="RefSeq" id="XP_053586502.1">
    <property type="nucleotide sequence ID" value="XM_053726925.1"/>
</dbReference>
<comment type="caution">
    <text evidence="2">The sequence shown here is derived from an EMBL/GenBank/DDBJ whole genome shotgun (WGS) entry which is preliminary data.</text>
</comment>
<dbReference type="InterPro" id="IPR001810">
    <property type="entry name" value="F-box_dom"/>
</dbReference>
<proteinExistence type="predicted"/>
<feature type="domain" description="F-box" evidence="1">
    <location>
        <begin position="4"/>
        <end position="42"/>
    </location>
</feature>